<keyword evidence="1" id="KW-0472">Membrane</keyword>
<gene>
    <name evidence="2" type="ORF">COT89_02885</name>
</gene>
<keyword evidence="1" id="KW-1133">Transmembrane helix</keyword>
<keyword evidence="1" id="KW-0812">Transmembrane</keyword>
<sequence>MKIFKLVFAIAIALVFVVSTLTVMFSAGSVLNAVFSAYVFGVEDCYSNGPVVEPVPFDEVGDKTAIDNKCEVNHNQAKREVAGGLSILIVAIPFAYLSWKESRKLLKEERG</sequence>
<feature type="transmembrane region" description="Helical" evidence="1">
    <location>
        <begin position="81"/>
        <end position="99"/>
    </location>
</feature>
<reference evidence="3" key="1">
    <citation type="submission" date="2017-09" db="EMBL/GenBank/DDBJ databases">
        <title>Depth-based differentiation of microbial function through sediment-hosted aquifers and enrichment of novel symbionts in the deep terrestrial subsurface.</title>
        <authorList>
            <person name="Probst A.J."/>
            <person name="Ladd B."/>
            <person name="Jarett J.K."/>
            <person name="Geller-Mcgrath D.E."/>
            <person name="Sieber C.M.K."/>
            <person name="Emerson J.B."/>
            <person name="Anantharaman K."/>
            <person name="Thomas B.C."/>
            <person name="Malmstrom R."/>
            <person name="Stieglmeier M."/>
            <person name="Klingl A."/>
            <person name="Woyke T."/>
            <person name="Ryan C.M."/>
            <person name="Banfield J.F."/>
        </authorList>
    </citation>
    <scope>NUCLEOTIDE SEQUENCE [LARGE SCALE GENOMIC DNA]</scope>
</reference>
<evidence type="ECO:0000256" key="1">
    <source>
        <dbReference type="SAM" id="Phobius"/>
    </source>
</evidence>
<comment type="caution">
    <text evidence="2">The sequence shown here is derived from an EMBL/GenBank/DDBJ whole genome shotgun (WGS) entry which is preliminary data.</text>
</comment>
<dbReference type="Proteomes" id="UP000231466">
    <property type="component" value="Unassembled WGS sequence"/>
</dbReference>
<accession>A0A2H0VHK3</accession>
<dbReference type="EMBL" id="PFAH01000009">
    <property type="protein sequence ID" value="PIR97829.1"/>
    <property type="molecule type" value="Genomic_DNA"/>
</dbReference>
<proteinExistence type="predicted"/>
<name>A0A2H0VHK3_9BACT</name>
<dbReference type="AlphaFoldDB" id="A0A2H0VHK3"/>
<protein>
    <submittedName>
        <fullName evidence="2">Uncharacterized protein</fullName>
    </submittedName>
</protein>
<evidence type="ECO:0000313" key="2">
    <source>
        <dbReference type="EMBL" id="PIR97829.1"/>
    </source>
</evidence>
<organism evidence="2 3">
    <name type="scientific">Candidatus Colwellbacteria bacterium CG10_big_fil_rev_8_21_14_0_10_42_22</name>
    <dbReference type="NCBI Taxonomy" id="1974540"/>
    <lineage>
        <taxon>Bacteria</taxon>
        <taxon>Candidatus Colwelliibacteriota</taxon>
    </lineage>
</organism>
<evidence type="ECO:0000313" key="3">
    <source>
        <dbReference type="Proteomes" id="UP000231466"/>
    </source>
</evidence>